<feature type="compositionally biased region" description="Low complexity" evidence="1">
    <location>
        <begin position="8"/>
        <end position="28"/>
    </location>
</feature>
<feature type="non-terminal residue" evidence="2">
    <location>
        <position position="510"/>
    </location>
</feature>
<gene>
    <name evidence="2" type="ORF">SCHPADRAFT_948152</name>
</gene>
<dbReference type="InterPro" id="IPR052055">
    <property type="entry name" value="Hepadnavirus_pol/RT"/>
</dbReference>
<dbReference type="OrthoDB" id="3267267at2759"/>
<protein>
    <submittedName>
        <fullName evidence="2">Uncharacterized protein</fullName>
    </submittedName>
</protein>
<evidence type="ECO:0000313" key="2">
    <source>
        <dbReference type="EMBL" id="KLO03945.1"/>
    </source>
</evidence>
<proteinExistence type="predicted"/>
<organism evidence="2 3">
    <name type="scientific">Schizopora paradoxa</name>
    <dbReference type="NCBI Taxonomy" id="27342"/>
    <lineage>
        <taxon>Eukaryota</taxon>
        <taxon>Fungi</taxon>
        <taxon>Dikarya</taxon>
        <taxon>Basidiomycota</taxon>
        <taxon>Agaricomycotina</taxon>
        <taxon>Agaricomycetes</taxon>
        <taxon>Hymenochaetales</taxon>
        <taxon>Schizoporaceae</taxon>
        <taxon>Schizopora</taxon>
    </lineage>
</organism>
<name>A0A0H2QWK8_9AGAM</name>
<dbReference type="PANTHER" id="PTHR33050">
    <property type="entry name" value="REVERSE TRANSCRIPTASE DOMAIN-CONTAINING PROTEIN"/>
    <property type="match status" value="1"/>
</dbReference>
<dbReference type="STRING" id="27342.A0A0H2QWK8"/>
<sequence length="510" mass="55912">MARPSPFASSAVGHTSTTSTTATPSTSTELKSAPSRSATLRRSSSPARALLYALPGNSEAVLQTTEESPRIYALYAGSTTTERLGALARRQLSPQTPFNADAWELAFTSLGLFDSYHSVISILRSGANAGIPIIHQTFAPPNTKSVAENSALFESLMLHEFESERFYGPFTAEETERALDSPFQTSPISLVPKPNSNPPKFRPVNNLSYPHTPIPRSPSSFISSINYSIDADNYPCTWGTFAVCSLLIARLPPGSQAAVRDVSEAYRRVPIVPAQWPGTVVRLTDTLFAINVALLFGLVSSGGIWGLIADALCAILRASGIGPLCKWVDDFIFFRVRLEHLPEYNRKQRKWAARILTQGGKRQSNSRIWFAGGLLPDGTVEEFDNELSFPLLPQPSSKSGNRYSCDINDIDAITDPLGVPWAKEKDQPFSSRPTYIGFYWDLQERTVGLPDKKKAKYLTAIDVWQNANPPTHTLKEAQELHGKLQHAAHILPAGRAYLTALESFLGVFGD</sequence>
<dbReference type="InParanoid" id="A0A0H2QWK8"/>
<feature type="region of interest" description="Disordered" evidence="1">
    <location>
        <begin position="1"/>
        <end position="42"/>
    </location>
</feature>
<evidence type="ECO:0000256" key="1">
    <source>
        <dbReference type="SAM" id="MobiDB-lite"/>
    </source>
</evidence>
<reference evidence="2 3" key="1">
    <citation type="submission" date="2015-04" db="EMBL/GenBank/DDBJ databases">
        <title>Complete genome sequence of Schizopora paradoxa KUC8140, a cosmopolitan wood degrader in East Asia.</title>
        <authorList>
            <consortium name="DOE Joint Genome Institute"/>
            <person name="Min B."/>
            <person name="Park H."/>
            <person name="Jang Y."/>
            <person name="Kim J.-J."/>
            <person name="Kim K.H."/>
            <person name="Pangilinan J."/>
            <person name="Lipzen A."/>
            <person name="Riley R."/>
            <person name="Grigoriev I.V."/>
            <person name="Spatafora J.W."/>
            <person name="Choi I.-G."/>
        </authorList>
    </citation>
    <scope>NUCLEOTIDE SEQUENCE [LARGE SCALE GENOMIC DNA]</scope>
    <source>
        <strain evidence="2 3">KUC8140</strain>
    </source>
</reference>
<dbReference type="AlphaFoldDB" id="A0A0H2QWK8"/>
<dbReference type="PANTHER" id="PTHR33050:SF7">
    <property type="entry name" value="RIBONUCLEASE H"/>
    <property type="match status" value="1"/>
</dbReference>
<accession>A0A0H2QWK8</accession>
<dbReference type="Proteomes" id="UP000053477">
    <property type="component" value="Unassembled WGS sequence"/>
</dbReference>
<keyword evidence="3" id="KW-1185">Reference proteome</keyword>
<evidence type="ECO:0000313" key="3">
    <source>
        <dbReference type="Proteomes" id="UP000053477"/>
    </source>
</evidence>
<dbReference type="EMBL" id="KQ086856">
    <property type="protein sequence ID" value="KLO03945.1"/>
    <property type="molecule type" value="Genomic_DNA"/>
</dbReference>